<dbReference type="Pfam" id="PF01370">
    <property type="entry name" value="Epimerase"/>
    <property type="match status" value="1"/>
</dbReference>
<dbReference type="Gene3D" id="3.40.50.720">
    <property type="entry name" value="NAD(P)-binding Rossmann-like Domain"/>
    <property type="match status" value="1"/>
</dbReference>
<evidence type="ECO:0000256" key="1">
    <source>
        <dbReference type="ARBA" id="ARBA00007637"/>
    </source>
</evidence>
<evidence type="ECO:0000259" key="2">
    <source>
        <dbReference type="Pfam" id="PF01370"/>
    </source>
</evidence>
<evidence type="ECO:0000313" key="3">
    <source>
        <dbReference type="EMBL" id="HEF87033.1"/>
    </source>
</evidence>
<dbReference type="AlphaFoldDB" id="A0A7C2BKC3"/>
<comment type="similarity">
    <text evidence="1">Belongs to the NAD(P)-dependent epimerase/dehydratase family.</text>
</comment>
<gene>
    <name evidence="3" type="ORF">ENP55_01750</name>
</gene>
<comment type="caution">
    <text evidence="3">The sequence shown here is derived from an EMBL/GenBank/DDBJ whole genome shotgun (WGS) entry which is preliminary data.</text>
</comment>
<feature type="domain" description="NAD-dependent epimerase/dehydratase" evidence="2">
    <location>
        <begin position="24"/>
        <end position="237"/>
    </location>
</feature>
<dbReference type="PANTHER" id="PTHR43000">
    <property type="entry name" value="DTDP-D-GLUCOSE 4,6-DEHYDRATASE-RELATED"/>
    <property type="match status" value="1"/>
</dbReference>
<protein>
    <submittedName>
        <fullName evidence="3">NAD-dependent epimerase/dehydratase family protein</fullName>
    </submittedName>
</protein>
<organism evidence="3">
    <name type="scientific">Thermosphaera aggregans</name>
    <dbReference type="NCBI Taxonomy" id="54254"/>
    <lineage>
        <taxon>Archaea</taxon>
        <taxon>Thermoproteota</taxon>
        <taxon>Thermoprotei</taxon>
        <taxon>Desulfurococcales</taxon>
        <taxon>Desulfurococcaceae</taxon>
        <taxon>Thermosphaera</taxon>
    </lineage>
</organism>
<dbReference type="EMBL" id="DSJT01000005">
    <property type="protein sequence ID" value="HEF87033.1"/>
    <property type="molecule type" value="Genomic_DNA"/>
</dbReference>
<dbReference type="SUPFAM" id="SSF51735">
    <property type="entry name" value="NAD(P)-binding Rossmann-fold domains"/>
    <property type="match status" value="1"/>
</dbReference>
<accession>A0A7C2BKC3</accession>
<dbReference type="InterPro" id="IPR001509">
    <property type="entry name" value="Epimerase_deHydtase"/>
</dbReference>
<dbReference type="InterPro" id="IPR036291">
    <property type="entry name" value="NAD(P)-bd_dom_sf"/>
</dbReference>
<reference evidence="3" key="1">
    <citation type="journal article" date="2020" name="mSystems">
        <title>Genome- and Community-Level Interaction Insights into Carbon Utilization and Element Cycling Functions of Hydrothermarchaeota in Hydrothermal Sediment.</title>
        <authorList>
            <person name="Zhou Z."/>
            <person name="Liu Y."/>
            <person name="Xu W."/>
            <person name="Pan J."/>
            <person name="Luo Z.H."/>
            <person name="Li M."/>
        </authorList>
    </citation>
    <scope>NUCLEOTIDE SEQUENCE [LARGE SCALE GENOMIC DNA]</scope>
    <source>
        <strain evidence="3">SpSt-23</strain>
    </source>
</reference>
<dbReference type="Gene3D" id="3.90.25.10">
    <property type="entry name" value="UDP-galactose 4-epimerase, domain 1"/>
    <property type="match status" value="1"/>
</dbReference>
<name>A0A7C2BKC3_9CREN</name>
<sequence>MNRLTIYNLMSWDIVLIEELAMKVLVTGGAGFIGHHIALHLDREGFEVSVLDSLQRANPLAITRLRESGIPLIVGDVRTFQEYGGFDIVVHAAALVNVEESIRNPLEYYDVNIMGTARVGYECSKNKIRLIYLSSAAVYGEPVKTPVSERDPVNPLSPYGLSKLVGEQILGNYSRIYGLKHVSLRLFNVYGPGQNPSYAGVISRFLTNAIEGKSLEIYGDGFQTRDFIHVEDVARVVEKVYFSRLFSTMKFTMLARVLGQE</sequence>
<proteinExistence type="inferred from homology"/>